<keyword evidence="3" id="KW-0328">Glycosyltransferase</keyword>
<evidence type="ECO:0000256" key="1">
    <source>
        <dbReference type="ARBA" id="ARBA00004651"/>
    </source>
</evidence>
<gene>
    <name evidence="10" type="ORF">WG900_01370</name>
</gene>
<dbReference type="PANTHER" id="PTHR33908:SF11">
    <property type="entry name" value="MEMBRANE PROTEIN"/>
    <property type="match status" value="1"/>
</dbReference>
<evidence type="ECO:0000256" key="8">
    <source>
        <dbReference type="SAM" id="MobiDB-lite"/>
    </source>
</evidence>
<keyword evidence="5 9" id="KW-0812">Transmembrane</keyword>
<feature type="transmembrane region" description="Helical" evidence="9">
    <location>
        <begin position="113"/>
        <end position="130"/>
    </location>
</feature>
<evidence type="ECO:0000256" key="3">
    <source>
        <dbReference type="ARBA" id="ARBA00022676"/>
    </source>
</evidence>
<evidence type="ECO:0000256" key="9">
    <source>
        <dbReference type="SAM" id="Phobius"/>
    </source>
</evidence>
<dbReference type="InterPro" id="IPR050297">
    <property type="entry name" value="LipidA_mod_glycosyltrf_83"/>
</dbReference>
<dbReference type="RefSeq" id="WP_339964137.1">
    <property type="nucleotide sequence ID" value="NZ_JBBHJY010000001.1"/>
</dbReference>
<feature type="transmembrane region" description="Helical" evidence="9">
    <location>
        <begin position="281"/>
        <end position="301"/>
    </location>
</feature>
<evidence type="ECO:0000256" key="7">
    <source>
        <dbReference type="ARBA" id="ARBA00023136"/>
    </source>
</evidence>
<keyword evidence="7 9" id="KW-0472">Membrane</keyword>
<accession>A0ABU8S3L9</accession>
<dbReference type="Proteomes" id="UP001379235">
    <property type="component" value="Unassembled WGS sequence"/>
</dbReference>
<keyword evidence="11" id="KW-1185">Reference proteome</keyword>
<feature type="region of interest" description="Disordered" evidence="8">
    <location>
        <begin position="482"/>
        <end position="502"/>
    </location>
</feature>
<dbReference type="EMBL" id="JBBHJY010000001">
    <property type="protein sequence ID" value="MEJ6008563.1"/>
    <property type="molecule type" value="Genomic_DNA"/>
</dbReference>
<name>A0ABU8S3L9_9SPHN</name>
<proteinExistence type="predicted"/>
<feature type="transmembrane region" description="Helical" evidence="9">
    <location>
        <begin position="136"/>
        <end position="154"/>
    </location>
</feature>
<evidence type="ECO:0000256" key="2">
    <source>
        <dbReference type="ARBA" id="ARBA00022475"/>
    </source>
</evidence>
<feature type="transmembrane region" description="Helical" evidence="9">
    <location>
        <begin position="12"/>
        <end position="32"/>
    </location>
</feature>
<evidence type="ECO:0000256" key="6">
    <source>
        <dbReference type="ARBA" id="ARBA00022989"/>
    </source>
</evidence>
<feature type="transmembrane region" description="Helical" evidence="9">
    <location>
        <begin position="313"/>
        <end position="339"/>
    </location>
</feature>
<feature type="compositionally biased region" description="Pro residues" evidence="8">
    <location>
        <begin position="493"/>
        <end position="502"/>
    </location>
</feature>
<reference evidence="10 11" key="1">
    <citation type="submission" date="2024-03" db="EMBL/GenBank/DDBJ databases">
        <authorList>
            <person name="Jo J.-H."/>
        </authorList>
    </citation>
    <scope>NUCLEOTIDE SEQUENCE [LARGE SCALE GENOMIC DNA]</scope>
    <source>
        <strain evidence="10 11">AS3R-12</strain>
    </source>
</reference>
<feature type="transmembrane region" description="Helical" evidence="9">
    <location>
        <begin position="204"/>
        <end position="224"/>
    </location>
</feature>
<organism evidence="10 11">
    <name type="scientific">Novosphingobium aquae</name>
    <dbReference type="NCBI Taxonomy" id="3133435"/>
    <lineage>
        <taxon>Bacteria</taxon>
        <taxon>Pseudomonadati</taxon>
        <taxon>Pseudomonadota</taxon>
        <taxon>Alphaproteobacteria</taxon>
        <taxon>Sphingomonadales</taxon>
        <taxon>Sphingomonadaceae</taxon>
        <taxon>Novosphingobium</taxon>
    </lineage>
</organism>
<protein>
    <recommendedName>
        <fullName evidence="12">Glycosyltransferase RgtA/B/C/D-like domain-containing protein</fullName>
    </recommendedName>
</protein>
<comment type="caution">
    <text evidence="10">The sequence shown here is derived from an EMBL/GenBank/DDBJ whole genome shotgun (WGS) entry which is preliminary data.</text>
</comment>
<dbReference type="PANTHER" id="PTHR33908">
    <property type="entry name" value="MANNOSYLTRANSFERASE YKCB-RELATED"/>
    <property type="match status" value="1"/>
</dbReference>
<evidence type="ECO:0000256" key="4">
    <source>
        <dbReference type="ARBA" id="ARBA00022679"/>
    </source>
</evidence>
<keyword evidence="4" id="KW-0808">Transferase</keyword>
<evidence type="ECO:0000313" key="10">
    <source>
        <dbReference type="EMBL" id="MEJ6008563.1"/>
    </source>
</evidence>
<keyword evidence="6 9" id="KW-1133">Transmembrane helix</keyword>
<feature type="transmembrane region" description="Helical" evidence="9">
    <location>
        <begin position="82"/>
        <end position="101"/>
    </location>
</feature>
<evidence type="ECO:0000313" key="11">
    <source>
        <dbReference type="Proteomes" id="UP001379235"/>
    </source>
</evidence>
<evidence type="ECO:0000256" key="5">
    <source>
        <dbReference type="ARBA" id="ARBA00022692"/>
    </source>
</evidence>
<comment type="subcellular location">
    <subcellularLocation>
        <location evidence="1">Cell membrane</location>
        <topology evidence="1">Multi-pass membrane protein</topology>
    </subcellularLocation>
</comment>
<sequence length="502" mass="54751">MAETRLALIDRPAAQFGLMLLVGLITRASVFGDLSYFSDELFYFLAGQRMHDGLLPYVDVWDRKGPALFLTYYLISGISRSVWAYQIAAWLFASATAFVIARITLRFTGTQGALAAGGVYLFSLALFGGAGGQSPVFYNLWMALAALLVLRGEWRGMLAAMALAGLAIAYKQSAAPEALFLGLAAVWRLRQDGASGAQVVRRGLLLALAGALPFALFASFYAVIGHFDAFWQAMVTSNLRKAYNPVGDHWVRISALAKLSSPLLLGAIAGLVLAERHTPRQFIGGWIVAALLGFVLVPNFYEHYLLPVLVPLSVASAVLFNRGAVGLGAAAAAALVFAANSPMFAFAKRAEAHAAMEGIAADIRARNPRPRLFVYEGPVWLYAMLDSYPPSPLLNNFHLYFPPEEGVSQFDAAAEVQRNLAWRPDVVVTYNNWEPWEENARTAPLVRGYVAQHCRPWFTRDYHENYRSYRIDVWGDCNAPARSPQVTASAASPAPPARPGGN</sequence>
<evidence type="ECO:0008006" key="12">
    <source>
        <dbReference type="Google" id="ProtNLM"/>
    </source>
</evidence>
<feature type="transmembrane region" description="Helical" evidence="9">
    <location>
        <begin position="253"/>
        <end position="274"/>
    </location>
</feature>
<keyword evidence="2" id="KW-1003">Cell membrane</keyword>